<dbReference type="AlphaFoldDB" id="C4WVE5"/>
<dbReference type="EMBL" id="AK341483">
    <property type="protein sequence ID" value="BAH71865.1"/>
    <property type="molecule type" value="mRNA"/>
</dbReference>
<name>C4WVE5_ACYPI</name>
<sequence length="155" mass="18201">MAVEDKKLAIKRQFLRYIHPLKSITNAVDQKKCWIEQMKYLVQDFKTLLNLSFKEFWSTVVFNKQATMGLCTFLQEAAPPHLMDQLPQDSDVLTIYNEIDHFAYKLFKRLTTSSENEVLIFTVFLKNVLLFLFHFIRRILCPLIICGACYAITIL</sequence>
<proteinExistence type="evidence at transcript level"/>
<evidence type="ECO:0000313" key="1">
    <source>
        <dbReference type="EMBL" id="BAH71865.1"/>
    </source>
</evidence>
<gene>
    <name evidence="1" type="primary">ACYPI009923</name>
</gene>
<organism evidence="1">
    <name type="scientific">Acyrthosiphon pisum</name>
    <name type="common">Pea aphid</name>
    <dbReference type="NCBI Taxonomy" id="7029"/>
    <lineage>
        <taxon>Eukaryota</taxon>
        <taxon>Metazoa</taxon>
        <taxon>Ecdysozoa</taxon>
        <taxon>Arthropoda</taxon>
        <taxon>Hexapoda</taxon>
        <taxon>Insecta</taxon>
        <taxon>Pterygota</taxon>
        <taxon>Neoptera</taxon>
        <taxon>Paraneoptera</taxon>
        <taxon>Hemiptera</taxon>
        <taxon>Sternorrhyncha</taxon>
        <taxon>Aphidomorpha</taxon>
        <taxon>Aphidoidea</taxon>
        <taxon>Aphididae</taxon>
        <taxon>Macrosiphini</taxon>
        <taxon>Acyrthosiphon</taxon>
    </lineage>
</organism>
<protein>
    <submittedName>
        <fullName evidence="1">ACYPI009923 protein</fullName>
    </submittedName>
</protein>
<reference evidence="1" key="1">
    <citation type="submission" date="2009-06" db="EMBL/GenBank/DDBJ databases">
        <title>A full-length cDNA resource of the pea aphid, Acyrthosiphon pisum.</title>
        <authorList>
            <person name="Shigenobu S."/>
            <person name="Nakabachi A."/>
            <person name="Richards S."/>
        </authorList>
    </citation>
    <scope>NUCLEOTIDE SEQUENCE</scope>
    <source>
        <strain evidence="1">LSR1</strain>
        <tissue evidence="1">Whole body</tissue>
    </source>
</reference>
<dbReference type="OrthoDB" id="5577209at2759"/>
<accession>C4WVE5</accession>